<dbReference type="EMBL" id="BAEQ01000047">
    <property type="protein sequence ID" value="GAC29574.1"/>
    <property type="molecule type" value="Genomic_DNA"/>
</dbReference>
<keyword evidence="2" id="KW-1185">Reference proteome</keyword>
<accession>K6YA01</accession>
<dbReference type="AlphaFoldDB" id="K6YA01"/>
<name>K6YA01_9ALTE</name>
<dbReference type="Proteomes" id="UP000006251">
    <property type="component" value="Unassembled WGS sequence"/>
</dbReference>
<protein>
    <submittedName>
        <fullName evidence="1">Uncharacterized protein</fullName>
    </submittedName>
</protein>
<reference evidence="2" key="1">
    <citation type="journal article" date="2014" name="Environ. Microbiol.">
        <title>Comparative genomics of the marine bacterial genus Glaciecola reveals the high degree of genomic diversity and genomic characteristic for cold adaptation.</title>
        <authorList>
            <person name="Qin Q.L."/>
            <person name="Xie B.B."/>
            <person name="Yu Y."/>
            <person name="Shu Y.L."/>
            <person name="Rong J.C."/>
            <person name="Zhang Y.J."/>
            <person name="Zhao D.L."/>
            <person name="Chen X.L."/>
            <person name="Zhang X.Y."/>
            <person name="Chen B."/>
            <person name="Zhou B.C."/>
            <person name="Zhang Y.Z."/>
        </authorList>
    </citation>
    <scope>NUCLEOTIDE SEQUENCE [LARGE SCALE GENOMIC DNA]</scope>
    <source>
        <strain evidence="2">ACAM 615</strain>
    </source>
</reference>
<evidence type="ECO:0000313" key="1">
    <source>
        <dbReference type="EMBL" id="GAC29574.1"/>
    </source>
</evidence>
<proteinExistence type="predicted"/>
<sequence>MIPFRFIFLQYTMTLPNGHNKPQFFLFCIISHQALLVLPQMVSEF</sequence>
<organism evidence="1 2">
    <name type="scientific">Brumicola pallidula DSM 14239 = ACAM 615</name>
    <dbReference type="NCBI Taxonomy" id="1121922"/>
    <lineage>
        <taxon>Bacteria</taxon>
        <taxon>Pseudomonadati</taxon>
        <taxon>Pseudomonadota</taxon>
        <taxon>Gammaproteobacteria</taxon>
        <taxon>Alteromonadales</taxon>
        <taxon>Alteromonadaceae</taxon>
        <taxon>Brumicola</taxon>
    </lineage>
</organism>
<comment type="caution">
    <text evidence="1">The sequence shown here is derived from an EMBL/GenBank/DDBJ whole genome shotgun (WGS) entry which is preliminary data.</text>
</comment>
<evidence type="ECO:0000313" key="2">
    <source>
        <dbReference type="Proteomes" id="UP000006251"/>
    </source>
</evidence>
<gene>
    <name evidence="1" type="ORF">GPAL_2723</name>
</gene>